<evidence type="ECO:0000313" key="3">
    <source>
        <dbReference type="Proteomes" id="UP000822271"/>
    </source>
</evidence>
<keyword evidence="1" id="KW-0472">Membrane</keyword>
<dbReference type="GO" id="GO:0022857">
    <property type="term" value="F:transmembrane transporter activity"/>
    <property type="evidence" value="ECO:0007669"/>
    <property type="project" value="InterPro"/>
</dbReference>
<dbReference type="EMBL" id="RAUE01000060">
    <property type="protein sequence ID" value="MBA0313747.1"/>
    <property type="molecule type" value="Genomic_DNA"/>
</dbReference>
<proteinExistence type="predicted"/>
<reference evidence="2" key="2">
    <citation type="journal article" date="2020" name="Front. Microbiol.">
        <title>Genetic Variants of the DSF Quorum Sensing System in Stenotrophomonas maltophilia Influence Virulence and Resistance Phenotypes Among Genotypically Diverse Clinical Isolates.</title>
        <authorList>
            <person name="Yero D."/>
            <person name="Huedo P."/>
            <person name="Conchillo-Sole O."/>
            <person name="Martinez-Servat S."/>
            <person name="Mamat U."/>
            <person name="Coves X."/>
            <person name="Llanas F."/>
            <person name="Roca I."/>
            <person name="Vila J."/>
            <person name="Schaible U.E."/>
            <person name="Daura X."/>
            <person name="Gibert I."/>
        </authorList>
    </citation>
    <scope>NUCLEOTIDE SEQUENCE</scope>
    <source>
        <strain evidence="2">OG156</strain>
    </source>
</reference>
<dbReference type="InterPro" id="IPR001036">
    <property type="entry name" value="Acrflvin-R"/>
</dbReference>
<gene>
    <name evidence="2" type="ORF">D7Y33_22505</name>
</gene>
<feature type="non-terminal residue" evidence="2">
    <location>
        <position position="32"/>
    </location>
</feature>
<protein>
    <submittedName>
        <fullName evidence="2">Uncharacterized protein</fullName>
    </submittedName>
</protein>
<evidence type="ECO:0000313" key="2">
    <source>
        <dbReference type="EMBL" id="MBA0313747.1"/>
    </source>
</evidence>
<dbReference type="GO" id="GO:0016020">
    <property type="term" value="C:membrane"/>
    <property type="evidence" value="ECO:0007669"/>
    <property type="project" value="InterPro"/>
</dbReference>
<dbReference type="AlphaFoldDB" id="A0AAW3SBF3"/>
<name>A0AAW3SBF3_STEMA</name>
<accession>A0AAW3SBF3</accession>
<dbReference type="Pfam" id="PF00873">
    <property type="entry name" value="ACR_tran"/>
    <property type="match status" value="1"/>
</dbReference>
<keyword evidence="1" id="KW-1133">Transmembrane helix</keyword>
<keyword evidence="1" id="KW-0812">Transmembrane</keyword>
<evidence type="ECO:0000256" key="1">
    <source>
        <dbReference type="SAM" id="Phobius"/>
    </source>
</evidence>
<dbReference type="RefSeq" id="WP_180849240.1">
    <property type="nucleotide sequence ID" value="NZ_JAXAXO010000066.1"/>
</dbReference>
<dbReference type="Proteomes" id="UP000822271">
    <property type="component" value="Unassembled WGS sequence"/>
</dbReference>
<feature type="transmembrane region" description="Helical" evidence="1">
    <location>
        <begin position="12"/>
        <end position="30"/>
    </location>
</feature>
<organism evidence="2 3">
    <name type="scientific">Stenotrophomonas maltophilia</name>
    <name type="common">Pseudomonas maltophilia</name>
    <name type="synonym">Xanthomonas maltophilia</name>
    <dbReference type="NCBI Taxonomy" id="40324"/>
    <lineage>
        <taxon>Bacteria</taxon>
        <taxon>Pseudomonadati</taxon>
        <taxon>Pseudomonadota</taxon>
        <taxon>Gammaproteobacteria</taxon>
        <taxon>Lysobacterales</taxon>
        <taxon>Lysobacteraceae</taxon>
        <taxon>Stenotrophomonas</taxon>
        <taxon>Stenotrophomonas maltophilia group</taxon>
    </lineage>
</organism>
<sequence length="32" mass="3605">MARFFIDRPIFAWVIAIIIMLAGGLALFKLPV</sequence>
<comment type="caution">
    <text evidence="2">The sequence shown here is derived from an EMBL/GenBank/DDBJ whole genome shotgun (WGS) entry which is preliminary data.</text>
</comment>
<reference evidence="2" key="1">
    <citation type="submission" date="2018-09" db="EMBL/GenBank/DDBJ databases">
        <authorList>
            <person name="Groschel M."/>
            <person name="Kohl T."/>
            <person name="Conchillo-Sole O."/>
            <person name="Mamat U."/>
            <person name="Yero D."/>
            <person name="Niemann S."/>
            <person name="Daura X."/>
            <person name="Gibert I."/>
        </authorList>
    </citation>
    <scope>NUCLEOTIDE SEQUENCE</scope>
    <source>
        <strain evidence="2">OG156</strain>
    </source>
</reference>